<reference evidence="3" key="1">
    <citation type="journal article" date="2016" name="Genome Announc.">
        <title>Genome sequence of Ustilaginoidea virens IPU010, a rice pathogenic fungus causing false smut.</title>
        <authorList>
            <person name="Kumagai T."/>
            <person name="Ishii T."/>
            <person name="Terai G."/>
            <person name="Umemura M."/>
            <person name="Machida M."/>
            <person name="Asai K."/>
        </authorList>
    </citation>
    <scope>NUCLEOTIDE SEQUENCE [LARGE SCALE GENOMIC DNA]</scope>
    <source>
        <strain evidence="3">IPU010</strain>
    </source>
</reference>
<evidence type="ECO:0000256" key="1">
    <source>
        <dbReference type="SAM" id="MobiDB-lite"/>
    </source>
</evidence>
<evidence type="ECO:0000313" key="2">
    <source>
        <dbReference type="EMBL" id="GAO17247.1"/>
    </source>
</evidence>
<proteinExistence type="predicted"/>
<evidence type="ECO:0000313" key="3">
    <source>
        <dbReference type="Proteomes" id="UP000054053"/>
    </source>
</evidence>
<organism evidence="2 3">
    <name type="scientific">Ustilaginoidea virens</name>
    <name type="common">Rice false smut fungus</name>
    <name type="synonym">Villosiclava virens</name>
    <dbReference type="NCBI Taxonomy" id="1159556"/>
    <lineage>
        <taxon>Eukaryota</taxon>
        <taxon>Fungi</taxon>
        <taxon>Dikarya</taxon>
        <taxon>Ascomycota</taxon>
        <taxon>Pezizomycotina</taxon>
        <taxon>Sordariomycetes</taxon>
        <taxon>Hypocreomycetidae</taxon>
        <taxon>Hypocreales</taxon>
        <taxon>Clavicipitaceae</taxon>
        <taxon>Ustilaginoidea</taxon>
    </lineage>
</organism>
<name>A0A1B5L1E1_USTVR</name>
<dbReference type="Proteomes" id="UP000054053">
    <property type="component" value="Unassembled WGS sequence"/>
</dbReference>
<dbReference type="EMBL" id="BBTG02000052">
    <property type="protein sequence ID" value="GAO17247.1"/>
    <property type="molecule type" value="Genomic_DNA"/>
</dbReference>
<gene>
    <name evidence="2" type="ORF">UVI_02057190</name>
</gene>
<dbReference type="AlphaFoldDB" id="A0A1B5L1E1"/>
<feature type="region of interest" description="Disordered" evidence="1">
    <location>
        <begin position="17"/>
        <end position="38"/>
    </location>
</feature>
<accession>A0A1B5L1E1</accession>
<comment type="caution">
    <text evidence="2">The sequence shown here is derived from an EMBL/GenBank/DDBJ whole genome shotgun (WGS) entry which is preliminary data.</text>
</comment>
<protein>
    <submittedName>
        <fullName evidence="2">Uncharacterized protein</fullName>
    </submittedName>
</protein>
<sequence length="38" mass="4054">MDQMGQIDQMVTRLTRAAGGWGFSRMGPTGRQAPEAGS</sequence>